<evidence type="ECO:0000313" key="5">
    <source>
        <dbReference type="EMBL" id="MDF0479381.1"/>
    </source>
</evidence>
<evidence type="ECO:0000259" key="3">
    <source>
        <dbReference type="Pfam" id="PF00728"/>
    </source>
</evidence>
<comment type="similarity">
    <text evidence="1">Belongs to the glycosyl hydrolase 20 family.</text>
</comment>
<evidence type="ECO:0000259" key="4">
    <source>
        <dbReference type="Pfam" id="PF18088"/>
    </source>
</evidence>
<dbReference type="InterPro" id="IPR015883">
    <property type="entry name" value="Glyco_hydro_20_cat"/>
</dbReference>
<accession>A0ABT5X0I2</accession>
<dbReference type="Pfam" id="PF00728">
    <property type="entry name" value="Glyco_hydro_20"/>
    <property type="match status" value="1"/>
</dbReference>
<dbReference type="SUPFAM" id="SSF51445">
    <property type="entry name" value="(Trans)glycosidases"/>
    <property type="match status" value="1"/>
</dbReference>
<evidence type="ECO:0000256" key="2">
    <source>
        <dbReference type="ARBA" id="ARBA00022801"/>
    </source>
</evidence>
<feature type="domain" description="Glycoside Hydrolase 20C C-terminal" evidence="4">
    <location>
        <begin position="427"/>
        <end position="610"/>
    </location>
</feature>
<sequence>MTWQLASGSDLPQPTFEIIRSHLEKNHILNKLTVALELKRQSLTITYDNKKQMAVIQAPTLVQLCRGLARLCEMQDKQETFVTENAHFEELNFMLEASRNAVMTLAVTKEYITILSLMGYTGLYLYIEDTYELPNNPYFGYLRGRYSKEELQEIVSYASMFGIEVVPCIQTLAHLTQMMKWESYGAVREDNDTLLIDEPQTYDLINDMLVFVKEVFPSGKVHIGMDEAYGVGVGQYLSKHEYKERYQLIRDHLNKVVGMCNDLGLETLVWSDFIYHTLDTKRIPGYYPVNVSIAPERAAAIPKNITYVYWDYGEFVSENYAKRIENHSKFADDIMFAGGIHIYGAMTPNHGKSLKTLNPALMTCKAQGVKKVLATTWGDNGQEVSHWNALPIMQWYAEHCYNTGVSEDVVSARFDYSVAPNYYGKMMAIRYLDEIPGIEELNHYMANPSKFLLWQDPLVGLFEKHVSDYLKDHDLVGHYKKMIDQLSLAQSDGSLLALNQAFYQQLAHVLSLKATLGLDLIEAYQTNTEALETIKTERLPDLIDQVTKLRDLHSTIWYGTYKPFGWEVLENRYGGLLSRLETTIKRLNSYLNNELSSLPELDEERLDFTSVPNPMTLNVSDYRRIAFTGYN</sequence>
<gene>
    <name evidence="5" type="ORF">OL233_03685</name>
</gene>
<dbReference type="Pfam" id="PF18088">
    <property type="entry name" value="Glyco_H_20C_C"/>
    <property type="match status" value="1"/>
</dbReference>
<dbReference type="RefSeq" id="WP_275471020.1">
    <property type="nucleotide sequence ID" value="NZ_JAPDSH010000002.1"/>
</dbReference>
<evidence type="ECO:0000313" key="6">
    <source>
        <dbReference type="Proteomes" id="UP001147148"/>
    </source>
</evidence>
<comment type="caution">
    <text evidence="5">The sequence shown here is derived from an EMBL/GenBank/DDBJ whole genome shotgun (WGS) entry which is preliminary data.</text>
</comment>
<reference evidence="5" key="1">
    <citation type="submission" date="2022-10" db="EMBL/GenBank/DDBJ databases">
        <title>Vagococcus sp. isolated from poultry meat.</title>
        <authorList>
            <person name="Johansson P."/>
            <person name="Bjorkroth J."/>
        </authorList>
    </citation>
    <scope>NUCLEOTIDE SEQUENCE</scope>
    <source>
        <strain evidence="5">PNs007</strain>
    </source>
</reference>
<dbReference type="Gene3D" id="3.20.20.80">
    <property type="entry name" value="Glycosidases"/>
    <property type="match status" value="1"/>
</dbReference>
<name>A0ABT5X0I2_9ENTE</name>
<feature type="domain" description="Glycoside hydrolase family 20 catalytic" evidence="3">
    <location>
        <begin position="144"/>
        <end position="278"/>
    </location>
</feature>
<dbReference type="InterPro" id="IPR038901">
    <property type="entry name" value="HEXDC-like"/>
</dbReference>
<dbReference type="PANTHER" id="PTHR21040:SF8">
    <property type="entry name" value="BCDNA.GH04120"/>
    <property type="match status" value="1"/>
</dbReference>
<dbReference type="Proteomes" id="UP001147148">
    <property type="component" value="Unassembled WGS sequence"/>
</dbReference>
<dbReference type="CDD" id="cd06565">
    <property type="entry name" value="GH20_GcnA-like"/>
    <property type="match status" value="1"/>
</dbReference>
<protein>
    <submittedName>
        <fullName evidence="5">Beta-N-acetylhexosaminidase</fullName>
    </submittedName>
</protein>
<dbReference type="EMBL" id="JAPDSH010000002">
    <property type="protein sequence ID" value="MDF0479381.1"/>
    <property type="molecule type" value="Genomic_DNA"/>
</dbReference>
<keyword evidence="2" id="KW-0378">Hydrolase</keyword>
<dbReference type="Gene3D" id="1.20.120.670">
    <property type="entry name" value="N-acetyl-b-d-glucoasminidase"/>
    <property type="match status" value="1"/>
</dbReference>
<organism evidence="5 6">
    <name type="scientific">Vagococcus proximus</name>
    <dbReference type="NCBI Taxonomy" id="2991417"/>
    <lineage>
        <taxon>Bacteria</taxon>
        <taxon>Bacillati</taxon>
        <taxon>Bacillota</taxon>
        <taxon>Bacilli</taxon>
        <taxon>Lactobacillales</taxon>
        <taxon>Enterococcaceae</taxon>
        <taxon>Vagococcus</taxon>
    </lineage>
</organism>
<keyword evidence="6" id="KW-1185">Reference proteome</keyword>
<dbReference type="InterPro" id="IPR041063">
    <property type="entry name" value="Glyco_H_20C_C"/>
</dbReference>
<proteinExistence type="inferred from homology"/>
<dbReference type="PANTHER" id="PTHR21040">
    <property type="entry name" value="BCDNA.GH04120"/>
    <property type="match status" value="1"/>
</dbReference>
<evidence type="ECO:0000256" key="1">
    <source>
        <dbReference type="ARBA" id="ARBA00006285"/>
    </source>
</evidence>
<dbReference type="InterPro" id="IPR017853">
    <property type="entry name" value="GH"/>
</dbReference>